<sequence length="313" mass="32171">MANILALGGAHIDRRGRISGETAPGASNPGSWKQEAGGGSFNAARALARLGHSVTLFSPRGGDSEGEAVARAAEAAGVIDRPLVFLDRQTPTYTAILERDGNLVIALADMELYSLMSPRRLTMHDIREAIAAADLILTDANLPQETLLALCDTASAAEKPVAAIGISPAKIVRFKPSLAKLGFLFMNEAEARALTGAAPSDPTEWPAIFRTVGLSAGAITRGRDAVVAWNENSVGTLLPPPLAAIGDVTGAGDGFAAGFLHATLEGSDLAGALAHGAASARLALISEMATAENLSRALLAETLALVPNAEIVL</sequence>
<dbReference type="InterPro" id="IPR002173">
    <property type="entry name" value="Carboh/pur_kinase_PfkB_CS"/>
</dbReference>
<dbReference type="CDD" id="cd01941">
    <property type="entry name" value="YeiC_kinase_like"/>
    <property type="match status" value="1"/>
</dbReference>
<evidence type="ECO:0000256" key="4">
    <source>
        <dbReference type="SAM" id="MobiDB-lite"/>
    </source>
</evidence>
<dbReference type="InterPro" id="IPR029056">
    <property type="entry name" value="Ribokinase-like"/>
</dbReference>
<dbReference type="Gene3D" id="3.40.1190.20">
    <property type="match status" value="1"/>
</dbReference>
<dbReference type="EMBL" id="JAUOZU010000006">
    <property type="protein sequence ID" value="MDO6963819.1"/>
    <property type="molecule type" value="Genomic_DNA"/>
</dbReference>
<proteinExistence type="predicted"/>
<evidence type="ECO:0000259" key="5">
    <source>
        <dbReference type="Pfam" id="PF00294"/>
    </source>
</evidence>
<reference evidence="6" key="2">
    <citation type="submission" date="2023-07" db="EMBL/GenBank/DDBJ databases">
        <authorList>
            <person name="Shen H."/>
        </authorList>
    </citation>
    <scope>NUCLEOTIDE SEQUENCE</scope>
    <source>
        <strain evidence="6">TNR-22</strain>
    </source>
</reference>
<comment type="caution">
    <text evidence="6">The sequence shown here is derived from an EMBL/GenBank/DDBJ whole genome shotgun (WGS) entry which is preliminary data.</text>
</comment>
<feature type="domain" description="Carbohydrate kinase PfkB" evidence="5">
    <location>
        <begin position="1"/>
        <end position="287"/>
    </location>
</feature>
<evidence type="ECO:0000313" key="6">
    <source>
        <dbReference type="EMBL" id="MDO6963819.1"/>
    </source>
</evidence>
<organism evidence="6 7">
    <name type="scientific">Rhizobium alvei</name>
    <dbReference type="NCBI Taxonomy" id="1132659"/>
    <lineage>
        <taxon>Bacteria</taxon>
        <taxon>Pseudomonadati</taxon>
        <taxon>Pseudomonadota</taxon>
        <taxon>Alphaproteobacteria</taxon>
        <taxon>Hyphomicrobiales</taxon>
        <taxon>Rhizobiaceae</taxon>
        <taxon>Rhizobium/Agrobacterium group</taxon>
        <taxon>Rhizobium</taxon>
    </lineage>
</organism>
<dbReference type="InterPro" id="IPR011611">
    <property type="entry name" value="PfkB_dom"/>
</dbReference>
<reference evidence="6" key="1">
    <citation type="journal article" date="2015" name="Int. J. Syst. Evol. Microbiol.">
        <title>Rhizobium alvei sp. nov., isolated from a freshwater river.</title>
        <authorList>
            <person name="Sheu S.Y."/>
            <person name="Huang H.W."/>
            <person name="Young C.C."/>
            <person name="Chen W.M."/>
        </authorList>
    </citation>
    <scope>NUCLEOTIDE SEQUENCE</scope>
    <source>
        <strain evidence="6">TNR-22</strain>
    </source>
</reference>
<dbReference type="PANTHER" id="PTHR42909:SF1">
    <property type="entry name" value="CARBOHYDRATE KINASE PFKB DOMAIN-CONTAINING PROTEIN"/>
    <property type="match status" value="1"/>
</dbReference>
<evidence type="ECO:0000256" key="3">
    <source>
        <dbReference type="ARBA" id="ARBA00022777"/>
    </source>
</evidence>
<dbReference type="SUPFAM" id="SSF53613">
    <property type="entry name" value="Ribokinase-like"/>
    <property type="match status" value="1"/>
</dbReference>
<keyword evidence="7" id="KW-1185">Reference proteome</keyword>
<dbReference type="Proteomes" id="UP001174932">
    <property type="component" value="Unassembled WGS sequence"/>
</dbReference>
<dbReference type="Pfam" id="PF00294">
    <property type="entry name" value="PfkB"/>
    <property type="match status" value="1"/>
</dbReference>
<dbReference type="PANTHER" id="PTHR42909">
    <property type="entry name" value="ZGC:136858"/>
    <property type="match status" value="1"/>
</dbReference>
<dbReference type="GO" id="GO:0016301">
    <property type="term" value="F:kinase activity"/>
    <property type="evidence" value="ECO:0007669"/>
    <property type="project" value="UniProtKB-KW"/>
</dbReference>
<feature type="region of interest" description="Disordered" evidence="4">
    <location>
        <begin position="16"/>
        <end position="35"/>
    </location>
</feature>
<keyword evidence="3 6" id="KW-0418">Kinase</keyword>
<accession>A0ABT8YKJ8</accession>
<gene>
    <name evidence="6" type="ORF">Q4481_07605</name>
</gene>
<protein>
    <submittedName>
        <fullName evidence="6">Carbohydrate kinase family protein</fullName>
    </submittedName>
</protein>
<evidence type="ECO:0000256" key="1">
    <source>
        <dbReference type="ARBA" id="ARBA00022679"/>
    </source>
</evidence>
<evidence type="ECO:0000256" key="2">
    <source>
        <dbReference type="ARBA" id="ARBA00022723"/>
    </source>
</evidence>
<dbReference type="PROSITE" id="PS00584">
    <property type="entry name" value="PFKB_KINASES_2"/>
    <property type="match status" value="1"/>
</dbReference>
<evidence type="ECO:0000313" key="7">
    <source>
        <dbReference type="Proteomes" id="UP001174932"/>
    </source>
</evidence>
<keyword evidence="2" id="KW-0479">Metal-binding</keyword>
<dbReference type="RefSeq" id="WP_304375729.1">
    <property type="nucleotide sequence ID" value="NZ_JAUOZU010000006.1"/>
</dbReference>
<keyword evidence="1" id="KW-0808">Transferase</keyword>
<name>A0ABT8YKJ8_9HYPH</name>